<dbReference type="Proteomes" id="UP000037122">
    <property type="component" value="Unassembled WGS sequence"/>
</dbReference>
<feature type="compositionally biased region" description="Low complexity" evidence="2">
    <location>
        <begin position="190"/>
        <end position="200"/>
    </location>
</feature>
<feature type="region of interest" description="Disordered" evidence="2">
    <location>
        <begin position="520"/>
        <end position="546"/>
    </location>
</feature>
<feature type="domain" description="Association with the SNF1 complex (ASC)" evidence="3">
    <location>
        <begin position="455"/>
        <end position="602"/>
    </location>
</feature>
<dbReference type="VEuPathDB" id="FungiDB:B9J08_003948"/>
<feature type="compositionally biased region" description="Polar residues" evidence="2">
    <location>
        <begin position="153"/>
        <end position="168"/>
    </location>
</feature>
<feature type="region of interest" description="Disordered" evidence="2">
    <location>
        <begin position="153"/>
        <end position="200"/>
    </location>
</feature>
<name>A0A0L0P8W2_CANAR</name>
<dbReference type="GO" id="GO:0007165">
    <property type="term" value="P:signal transduction"/>
    <property type="evidence" value="ECO:0007669"/>
    <property type="project" value="TreeGrafter"/>
</dbReference>
<evidence type="ECO:0000313" key="5">
    <source>
        <dbReference type="Proteomes" id="UP000037122"/>
    </source>
</evidence>
<dbReference type="PANTHER" id="PTHR10343">
    <property type="entry name" value="5'-AMP-ACTIVATED PROTEIN KINASE , BETA SUBUNIT"/>
    <property type="match status" value="1"/>
</dbReference>
<dbReference type="InterPro" id="IPR006828">
    <property type="entry name" value="ASC_dom"/>
</dbReference>
<dbReference type="InterPro" id="IPR014756">
    <property type="entry name" value="Ig_E-set"/>
</dbReference>
<feature type="region of interest" description="Disordered" evidence="2">
    <location>
        <begin position="218"/>
        <end position="280"/>
    </location>
</feature>
<comment type="caution">
    <text evidence="4">The sequence shown here is derived from an EMBL/GenBank/DDBJ whole genome shotgun (WGS) entry which is preliminary data.</text>
</comment>
<dbReference type="Gene3D" id="6.20.250.60">
    <property type="match status" value="1"/>
</dbReference>
<feature type="compositionally biased region" description="Polar residues" evidence="2">
    <location>
        <begin position="52"/>
        <end position="62"/>
    </location>
</feature>
<proteinExistence type="inferred from homology"/>
<dbReference type="Pfam" id="PF04739">
    <property type="entry name" value="AMPKBI"/>
    <property type="match status" value="1"/>
</dbReference>
<feature type="compositionally biased region" description="Low complexity" evidence="2">
    <location>
        <begin position="523"/>
        <end position="540"/>
    </location>
</feature>
<dbReference type="VEuPathDB" id="FungiDB:CJJ07_005601"/>
<dbReference type="SUPFAM" id="SSF81296">
    <property type="entry name" value="E set domains"/>
    <property type="match status" value="1"/>
</dbReference>
<dbReference type="VEuPathDB" id="FungiDB:CJI97_004074"/>
<sequence length="607" mass="67423">MGNNTSSTRKSAAAVRHSGGVRKLGQSQNAHQILEEEFSDLILHEVKRQKQEQSVALSTGHSHSADDLEPSNKHFTNDLIEDEFNELSDGILGTDQGEVQRNILPTNGESDLDLEAALSGDNAFREKVMNKSQIQSQGQNQNNYYVRVPSETNSMASGYENDGSSDNCNMDVDADATHENSISGDHNASAKESSSESQKSLLNDLSKIDFTRVAAPAAARHPFRPPQHRNTSGSASPFRRNDSMQSVTLTRSQNRSPALQETDNYAGEYGGGSGTAPAGKSVPVEIKWVNSNRENITKVSIIGSFSNWRDVIKLKPLAARPNEFSATIGLPLGVHKLLYIINNEYRVSELLPTATDQEGILFNWFEILDPQRLFNNSQKQQSRNDALTAFDANIIQVAGQHDTYAIQQKLNSFLAKVSKEAKDTANFEHVEHAPEEPEKYESYNERLSFLNDDQASRDPHEYLSEIPEMFVNYDYFKNKAPDYELPEPPQLPAHLNNVLLNKMLSNFQQNHAQNIPQVGAEVPSTSTISSTSTPSSNSKRPPLRRADSSYYASNSEALHLLIPNHVILNHLMTTSIRNDVLTVACITRYSGKFVTQIMHLPADTEQL</sequence>
<dbReference type="VEuPathDB" id="FungiDB:CJJ09_000107"/>
<dbReference type="InterPro" id="IPR032640">
    <property type="entry name" value="AMPK1_CBM"/>
</dbReference>
<dbReference type="InterPro" id="IPR037256">
    <property type="entry name" value="ASC_dom_sf"/>
</dbReference>
<dbReference type="Gene3D" id="2.60.40.10">
    <property type="entry name" value="Immunoglobulins"/>
    <property type="match status" value="1"/>
</dbReference>
<gene>
    <name evidence="4" type="ORF">QG37_00148</name>
</gene>
<evidence type="ECO:0000313" key="4">
    <source>
        <dbReference type="EMBL" id="KNE02774.1"/>
    </source>
</evidence>
<reference evidence="5" key="1">
    <citation type="journal article" date="2015" name="BMC Genomics">
        <title>Draft genome of a commonly misdiagnosed multidrug resistant pathogen Candida auris.</title>
        <authorList>
            <person name="Chatterjee S."/>
            <person name="Alampalli S.V."/>
            <person name="Nageshan R.K."/>
            <person name="Chettiar S.T."/>
            <person name="Joshi S."/>
            <person name="Tatu U.S."/>
        </authorList>
    </citation>
    <scope>NUCLEOTIDE SEQUENCE [LARGE SCALE GENOMIC DNA]</scope>
    <source>
        <strain evidence="5">6684</strain>
    </source>
</reference>
<dbReference type="VEuPathDB" id="FungiDB:CJI96_0002532"/>
<feature type="compositionally biased region" description="Polar residues" evidence="2">
    <location>
        <begin position="243"/>
        <end position="263"/>
    </location>
</feature>
<dbReference type="EMBL" id="LGST01000002">
    <property type="protein sequence ID" value="KNE02774.1"/>
    <property type="molecule type" value="Genomic_DNA"/>
</dbReference>
<dbReference type="GO" id="GO:0005737">
    <property type="term" value="C:cytoplasm"/>
    <property type="evidence" value="ECO:0007669"/>
    <property type="project" value="TreeGrafter"/>
</dbReference>
<evidence type="ECO:0000256" key="2">
    <source>
        <dbReference type="SAM" id="MobiDB-lite"/>
    </source>
</evidence>
<dbReference type="InterPro" id="IPR013783">
    <property type="entry name" value="Ig-like_fold"/>
</dbReference>
<comment type="similarity">
    <text evidence="1">Belongs to the 5'-AMP-activated protein kinase beta subunit family.</text>
</comment>
<organism evidence="4 5">
    <name type="scientific">Candidozyma auris</name>
    <name type="common">Yeast</name>
    <name type="synonym">Candida auris</name>
    <dbReference type="NCBI Taxonomy" id="498019"/>
    <lineage>
        <taxon>Eukaryota</taxon>
        <taxon>Fungi</taxon>
        <taxon>Dikarya</taxon>
        <taxon>Ascomycota</taxon>
        <taxon>Saccharomycotina</taxon>
        <taxon>Pichiomycetes</taxon>
        <taxon>Metschnikowiaceae</taxon>
        <taxon>Candidozyma</taxon>
    </lineage>
</organism>
<evidence type="ECO:0000256" key="1">
    <source>
        <dbReference type="ARBA" id="ARBA00010926"/>
    </source>
</evidence>
<feature type="compositionally biased region" description="Polar residues" evidence="2">
    <location>
        <begin position="1"/>
        <end position="10"/>
    </location>
</feature>
<evidence type="ECO:0000259" key="3">
    <source>
        <dbReference type="SMART" id="SM01010"/>
    </source>
</evidence>
<dbReference type="GO" id="GO:0019901">
    <property type="term" value="F:protein kinase binding"/>
    <property type="evidence" value="ECO:0007669"/>
    <property type="project" value="TreeGrafter"/>
</dbReference>
<dbReference type="GO" id="GO:0005634">
    <property type="term" value="C:nucleus"/>
    <property type="evidence" value="ECO:0007669"/>
    <property type="project" value="TreeGrafter"/>
</dbReference>
<dbReference type="Pfam" id="PF16561">
    <property type="entry name" value="AMPK1_CBM"/>
    <property type="match status" value="1"/>
</dbReference>
<dbReference type="AlphaFoldDB" id="A0A0L0P8W2"/>
<dbReference type="SMART" id="SM01010">
    <property type="entry name" value="AMPKBI"/>
    <property type="match status" value="1"/>
</dbReference>
<accession>A0A0L0P8W2</accession>
<dbReference type="VEuPathDB" id="FungiDB:QG37_00148"/>
<dbReference type="InterPro" id="IPR050827">
    <property type="entry name" value="CRP1_MDG1_kinase"/>
</dbReference>
<dbReference type="SUPFAM" id="SSF160219">
    <property type="entry name" value="AMPKBI-like"/>
    <property type="match status" value="1"/>
</dbReference>
<dbReference type="PANTHER" id="PTHR10343:SF84">
    <property type="entry name" value="5'-AMP-ACTIVATED PROTEIN KINASE SUBUNIT BETA-1"/>
    <property type="match status" value="1"/>
</dbReference>
<feature type="region of interest" description="Disordered" evidence="2">
    <location>
        <begin position="49"/>
        <end position="71"/>
    </location>
</feature>
<protein>
    <recommendedName>
        <fullName evidence="3">Association with the SNF1 complex (ASC) domain-containing protein</fullName>
    </recommendedName>
</protein>
<dbReference type="CDD" id="cd02859">
    <property type="entry name" value="E_set_AMPKbeta_like_N"/>
    <property type="match status" value="1"/>
</dbReference>
<feature type="region of interest" description="Disordered" evidence="2">
    <location>
        <begin position="1"/>
        <end position="28"/>
    </location>
</feature>
<dbReference type="GO" id="GO:0031588">
    <property type="term" value="C:nucleotide-activated protein kinase complex"/>
    <property type="evidence" value="ECO:0007669"/>
    <property type="project" value="TreeGrafter"/>
</dbReference>